<accession>A0AAV7T8A0</accession>
<feature type="region of interest" description="Disordered" evidence="1">
    <location>
        <begin position="76"/>
        <end position="120"/>
    </location>
</feature>
<dbReference type="Proteomes" id="UP001066276">
    <property type="component" value="Chromosome 4_1"/>
</dbReference>
<dbReference type="AlphaFoldDB" id="A0AAV7T8A0"/>
<dbReference type="EMBL" id="JANPWB010000007">
    <property type="protein sequence ID" value="KAJ1172774.1"/>
    <property type="molecule type" value="Genomic_DNA"/>
</dbReference>
<evidence type="ECO:0000256" key="1">
    <source>
        <dbReference type="SAM" id="MobiDB-lite"/>
    </source>
</evidence>
<sequence length="140" mass="15417">MHEGACPTWRFDWMQDRRALPSRYETAAIPRLPEYPAGGTHAVVDGVQGRGEEKTWEGPPSSRRWAQGWRVTANRNGSRCSTLKHNRSAAAPVGGKPPEDCQWGPGGTRSRPAGVSHCARSATERLRIRREEAAEQTGVS</sequence>
<organism evidence="2 3">
    <name type="scientific">Pleurodeles waltl</name>
    <name type="common">Iberian ribbed newt</name>
    <dbReference type="NCBI Taxonomy" id="8319"/>
    <lineage>
        <taxon>Eukaryota</taxon>
        <taxon>Metazoa</taxon>
        <taxon>Chordata</taxon>
        <taxon>Craniata</taxon>
        <taxon>Vertebrata</taxon>
        <taxon>Euteleostomi</taxon>
        <taxon>Amphibia</taxon>
        <taxon>Batrachia</taxon>
        <taxon>Caudata</taxon>
        <taxon>Salamandroidea</taxon>
        <taxon>Salamandridae</taxon>
        <taxon>Pleurodelinae</taxon>
        <taxon>Pleurodeles</taxon>
    </lineage>
</organism>
<name>A0AAV7T8A0_PLEWA</name>
<reference evidence="2" key="1">
    <citation type="journal article" date="2022" name="bioRxiv">
        <title>Sequencing and chromosome-scale assembly of the giantPleurodeles waltlgenome.</title>
        <authorList>
            <person name="Brown T."/>
            <person name="Elewa A."/>
            <person name="Iarovenko S."/>
            <person name="Subramanian E."/>
            <person name="Araus A.J."/>
            <person name="Petzold A."/>
            <person name="Susuki M."/>
            <person name="Suzuki K.-i.T."/>
            <person name="Hayashi T."/>
            <person name="Toyoda A."/>
            <person name="Oliveira C."/>
            <person name="Osipova E."/>
            <person name="Leigh N.D."/>
            <person name="Simon A."/>
            <person name="Yun M.H."/>
        </authorList>
    </citation>
    <scope>NUCLEOTIDE SEQUENCE</scope>
    <source>
        <strain evidence="2">20211129_DDA</strain>
        <tissue evidence="2">Liver</tissue>
    </source>
</reference>
<protein>
    <submittedName>
        <fullName evidence="2">Uncharacterized protein</fullName>
    </submittedName>
</protein>
<evidence type="ECO:0000313" key="3">
    <source>
        <dbReference type="Proteomes" id="UP001066276"/>
    </source>
</evidence>
<proteinExistence type="predicted"/>
<comment type="caution">
    <text evidence="2">The sequence shown here is derived from an EMBL/GenBank/DDBJ whole genome shotgun (WGS) entry which is preliminary data.</text>
</comment>
<evidence type="ECO:0000313" key="2">
    <source>
        <dbReference type="EMBL" id="KAJ1172774.1"/>
    </source>
</evidence>
<keyword evidence="3" id="KW-1185">Reference proteome</keyword>
<gene>
    <name evidence="2" type="ORF">NDU88_004616</name>
</gene>